<evidence type="ECO:0000256" key="10">
    <source>
        <dbReference type="RuleBase" id="RU000688"/>
    </source>
</evidence>
<sequence>MASAEGLNLTFVFFNAFLSFTAIVLNIITMQALRKTSSLPKTLKTLLLSLAVSDLGVGLLVHPLYVATLVIEKNSTAYSTVELARSIQAKILVFASNFGVFALAVDRFLAIHLHLRYQELVTHKRVVAVVISVWVFSASISYPSHRIMRAVIVVVCVTTTGLLYCKIYASVRHHTNQIHRDALQVQQATQNEDMTNAARLKKSSLATFYVYFVYLVCYLPLSCYLFAETVNGDTPLLSHLLYFTRTLVFLNSSLNPLIYCWKMRHIRQTVMDILRNIFAISNARVKKVHARELSRNQSILRFDVILQHDWLIEQCLLHIRVFFGGKTKRSCFDPFIHWLIKQITNTYGNHFLRSYENRPTLILLHYYFPLWLYFCFKTLGSKVFFSQPPVLRLVVRCVWGMPSLSPLSSLVYDLTVCFSYKLSLDSFLRFRDSLIPLAVFILVKSTSKTSETFKSLLLSLCISDRGVGFLMQPLYVAYLTMEITKNSTKTDNIIAYWAVVKAYAIPHSLLVFASFFGVFAITVDRFLAIHLHNLRYPKLVTHKRIVAVVISCWVFSVIACFWYESISVFPVMSVVCIITTGLLYCKICAAVRHHTNQIRAQQVPDPVAQNGDMANIMPQG</sequence>
<feature type="transmembrane region" description="Helical" evidence="11">
    <location>
        <begin position="87"/>
        <end position="105"/>
    </location>
</feature>
<dbReference type="InterPro" id="IPR017452">
    <property type="entry name" value="GPCR_Rhodpsn_7TM"/>
</dbReference>
<dbReference type="InterPro" id="IPR000276">
    <property type="entry name" value="GPCR_Rhodpsn"/>
</dbReference>
<name>A0ABN8NZD6_9CNID</name>
<evidence type="ECO:0000256" key="2">
    <source>
        <dbReference type="ARBA" id="ARBA00022475"/>
    </source>
</evidence>
<feature type="transmembrane region" description="Helical" evidence="11">
    <location>
        <begin position="126"/>
        <end position="144"/>
    </location>
</feature>
<feature type="transmembrane region" description="Helical" evidence="11">
    <location>
        <begin position="45"/>
        <end position="67"/>
    </location>
</feature>
<feature type="transmembrane region" description="Helical" evidence="11">
    <location>
        <begin position="455"/>
        <end position="475"/>
    </location>
</feature>
<keyword evidence="8" id="KW-0325">Glycoprotein</keyword>
<keyword evidence="7 10" id="KW-0675">Receptor</keyword>
<keyword evidence="4 11" id="KW-1133">Transmembrane helix</keyword>
<evidence type="ECO:0000256" key="6">
    <source>
        <dbReference type="ARBA" id="ARBA00023136"/>
    </source>
</evidence>
<proteinExistence type="inferred from homology"/>
<dbReference type="Proteomes" id="UP001159405">
    <property type="component" value="Unassembled WGS sequence"/>
</dbReference>
<reference evidence="13 14" key="1">
    <citation type="submission" date="2022-05" db="EMBL/GenBank/DDBJ databases">
        <authorList>
            <consortium name="Genoscope - CEA"/>
            <person name="William W."/>
        </authorList>
    </citation>
    <scope>NUCLEOTIDE SEQUENCE [LARGE SCALE GENOMIC DNA]</scope>
</reference>
<evidence type="ECO:0000313" key="14">
    <source>
        <dbReference type="Proteomes" id="UP001159405"/>
    </source>
</evidence>
<dbReference type="PANTHER" id="PTHR24246:SF27">
    <property type="entry name" value="ADENOSINE RECEPTOR, ISOFORM A"/>
    <property type="match status" value="1"/>
</dbReference>
<feature type="domain" description="G-protein coupled receptors family 1 profile" evidence="12">
    <location>
        <begin position="25"/>
        <end position="259"/>
    </location>
</feature>
<keyword evidence="14" id="KW-1185">Reference proteome</keyword>
<evidence type="ECO:0000256" key="5">
    <source>
        <dbReference type="ARBA" id="ARBA00023040"/>
    </source>
</evidence>
<keyword evidence="3 10" id="KW-0812">Transmembrane</keyword>
<protein>
    <recommendedName>
        <fullName evidence="12">G-protein coupled receptors family 1 profile domain-containing protein</fullName>
    </recommendedName>
</protein>
<feature type="transmembrane region" description="Helical" evidence="11">
    <location>
        <begin position="208"/>
        <end position="227"/>
    </location>
</feature>
<keyword evidence="6 11" id="KW-0472">Membrane</keyword>
<organism evidence="13 14">
    <name type="scientific">Porites lobata</name>
    <dbReference type="NCBI Taxonomy" id="104759"/>
    <lineage>
        <taxon>Eukaryota</taxon>
        <taxon>Metazoa</taxon>
        <taxon>Cnidaria</taxon>
        <taxon>Anthozoa</taxon>
        <taxon>Hexacorallia</taxon>
        <taxon>Scleractinia</taxon>
        <taxon>Fungiina</taxon>
        <taxon>Poritidae</taxon>
        <taxon>Porites</taxon>
    </lineage>
</organism>
<dbReference type="SUPFAM" id="SSF81321">
    <property type="entry name" value="Family A G protein-coupled receptor-like"/>
    <property type="match status" value="2"/>
</dbReference>
<feature type="domain" description="G-protein coupled receptors family 1 profile" evidence="12">
    <location>
        <begin position="434"/>
        <end position="558"/>
    </location>
</feature>
<comment type="caution">
    <text evidence="13">The sequence shown here is derived from an EMBL/GenBank/DDBJ whole genome shotgun (WGS) entry which is preliminary data.</text>
</comment>
<evidence type="ECO:0000256" key="4">
    <source>
        <dbReference type="ARBA" id="ARBA00022989"/>
    </source>
</evidence>
<evidence type="ECO:0000256" key="7">
    <source>
        <dbReference type="ARBA" id="ARBA00023170"/>
    </source>
</evidence>
<dbReference type="PROSITE" id="PS50262">
    <property type="entry name" value="G_PROTEIN_RECEP_F1_2"/>
    <property type="match status" value="2"/>
</dbReference>
<dbReference type="PRINTS" id="PR00237">
    <property type="entry name" value="GPCRRHODOPSN"/>
</dbReference>
<comment type="similarity">
    <text evidence="10">Belongs to the G-protein coupled receptor 1 family.</text>
</comment>
<feature type="transmembrane region" description="Helical" evidence="11">
    <location>
        <begin position="12"/>
        <end position="33"/>
    </location>
</feature>
<accession>A0ABN8NZD6</accession>
<keyword evidence="2" id="KW-1003">Cell membrane</keyword>
<feature type="transmembrane region" description="Helical" evidence="11">
    <location>
        <begin position="569"/>
        <end position="589"/>
    </location>
</feature>
<evidence type="ECO:0000256" key="3">
    <source>
        <dbReference type="ARBA" id="ARBA00022692"/>
    </source>
</evidence>
<dbReference type="PANTHER" id="PTHR24246">
    <property type="entry name" value="OLFACTORY RECEPTOR AND ADENOSINE RECEPTOR"/>
    <property type="match status" value="1"/>
</dbReference>
<evidence type="ECO:0000256" key="8">
    <source>
        <dbReference type="ARBA" id="ARBA00023180"/>
    </source>
</evidence>
<dbReference type="Pfam" id="PF00001">
    <property type="entry name" value="7tm_1"/>
    <property type="match status" value="3"/>
</dbReference>
<feature type="transmembrane region" description="Helical" evidence="11">
    <location>
        <begin position="544"/>
        <end position="563"/>
    </location>
</feature>
<evidence type="ECO:0000313" key="13">
    <source>
        <dbReference type="EMBL" id="CAH3127925.1"/>
    </source>
</evidence>
<gene>
    <name evidence="13" type="ORF">PLOB_00033271</name>
</gene>
<dbReference type="EMBL" id="CALNXK010000044">
    <property type="protein sequence ID" value="CAH3127925.1"/>
    <property type="molecule type" value="Genomic_DNA"/>
</dbReference>
<dbReference type="CDD" id="cd00637">
    <property type="entry name" value="7tm_classA_rhodopsin-like"/>
    <property type="match status" value="2"/>
</dbReference>
<dbReference type="Gene3D" id="1.20.1070.10">
    <property type="entry name" value="Rhodopsin 7-helix transmembrane proteins"/>
    <property type="match status" value="3"/>
</dbReference>
<feature type="transmembrane region" description="Helical" evidence="11">
    <location>
        <begin position="150"/>
        <end position="169"/>
    </location>
</feature>
<keyword evidence="9 10" id="KW-0807">Transducer</keyword>
<dbReference type="PROSITE" id="PS00237">
    <property type="entry name" value="G_PROTEIN_RECEP_F1_1"/>
    <property type="match status" value="2"/>
</dbReference>
<evidence type="ECO:0000256" key="11">
    <source>
        <dbReference type="SAM" id="Phobius"/>
    </source>
</evidence>
<feature type="transmembrane region" description="Helical" evidence="11">
    <location>
        <begin position="239"/>
        <end position="261"/>
    </location>
</feature>
<comment type="subcellular location">
    <subcellularLocation>
        <location evidence="1">Cell membrane</location>
        <topology evidence="1">Multi-pass membrane protein</topology>
    </subcellularLocation>
</comment>
<evidence type="ECO:0000256" key="9">
    <source>
        <dbReference type="ARBA" id="ARBA00023224"/>
    </source>
</evidence>
<keyword evidence="5 10" id="KW-0297">G-protein coupled receptor</keyword>
<evidence type="ECO:0000259" key="12">
    <source>
        <dbReference type="PROSITE" id="PS50262"/>
    </source>
</evidence>
<feature type="transmembrane region" description="Helical" evidence="11">
    <location>
        <begin position="495"/>
        <end position="523"/>
    </location>
</feature>
<evidence type="ECO:0000256" key="1">
    <source>
        <dbReference type="ARBA" id="ARBA00004651"/>
    </source>
</evidence>